<evidence type="ECO:0000256" key="4">
    <source>
        <dbReference type="ARBA" id="ARBA00023237"/>
    </source>
</evidence>
<evidence type="ECO:0000256" key="2">
    <source>
        <dbReference type="ARBA" id="ARBA00023136"/>
    </source>
</evidence>
<keyword evidence="3" id="KW-0564">Palmitate</keyword>
<dbReference type="InterPro" id="IPR039565">
    <property type="entry name" value="BamD-like"/>
</dbReference>
<reference evidence="7" key="1">
    <citation type="submission" date="2016-10" db="EMBL/GenBank/DDBJ databases">
        <title>Sequence of Gallionella enrichment culture.</title>
        <authorList>
            <person name="Poehlein A."/>
            <person name="Muehling M."/>
            <person name="Daniel R."/>
        </authorList>
    </citation>
    <scope>NUCLEOTIDE SEQUENCE</scope>
</reference>
<dbReference type="NCBIfam" id="TIGR03302">
    <property type="entry name" value="OM_YfiO"/>
    <property type="match status" value="1"/>
</dbReference>
<dbReference type="HAMAP" id="MF_00922">
    <property type="entry name" value="OM_assembly_BamD"/>
    <property type="match status" value="1"/>
</dbReference>
<name>A0A1J5SPS1_9ZZZZ</name>
<dbReference type="PANTHER" id="PTHR37423">
    <property type="entry name" value="SOLUBLE LYTIC MUREIN TRANSGLYCOSYLASE-RELATED"/>
    <property type="match status" value="1"/>
</dbReference>
<evidence type="ECO:0000313" key="7">
    <source>
        <dbReference type="EMBL" id="OIR09971.1"/>
    </source>
</evidence>
<evidence type="ECO:0000256" key="3">
    <source>
        <dbReference type="ARBA" id="ARBA00023139"/>
    </source>
</evidence>
<accession>A0A1J5SPS1</accession>
<dbReference type="AlphaFoldDB" id="A0A1J5SPS1"/>
<comment type="caution">
    <text evidence="7">The sequence shown here is derived from an EMBL/GenBank/DDBJ whole genome shotgun (WGS) entry which is preliminary data.</text>
</comment>
<keyword evidence="1" id="KW-0732">Signal</keyword>
<dbReference type="PANTHER" id="PTHR37423:SF1">
    <property type="entry name" value="OUTER MEMBRANE PROTEIN ASSEMBLY FACTOR BAMD"/>
    <property type="match status" value="1"/>
</dbReference>
<sequence length="270" mass="30897">MSISSRSRVLILALALASPLFLSACAGDPKDTYVERPVDQLYNEGMDDLNSGDYDAAAKAFDEVDRQHPYSVWATKAQLMTAYAQYQRNKFDEAIISLDRFIQLHPSHKDVAYAYYLKALCYYEQIADVQRDQKVTQEALKGLEDVVTRFPNSKYARDAKLKADLARDHLAGKEMSVGRYYEQQKMYLAAINRFRYVVDNYQTTSHVPEALYRLVECYEILGMDGEAKKTAAVLGYNYPGSHWYGDAYALAMGKHRPDMPRLGDGWFDWL</sequence>
<dbReference type="SUPFAM" id="SSF48452">
    <property type="entry name" value="TPR-like"/>
    <property type="match status" value="1"/>
</dbReference>
<dbReference type="Gene3D" id="1.25.40.10">
    <property type="entry name" value="Tetratricopeptide repeat domain"/>
    <property type="match status" value="1"/>
</dbReference>
<evidence type="ECO:0000256" key="5">
    <source>
        <dbReference type="ARBA" id="ARBA00023288"/>
    </source>
</evidence>
<dbReference type="GO" id="GO:1990063">
    <property type="term" value="C:Bam protein complex"/>
    <property type="evidence" value="ECO:0007669"/>
    <property type="project" value="TreeGrafter"/>
</dbReference>
<proteinExistence type="inferred from homology"/>
<feature type="domain" description="Outer membrane lipoprotein BamD-like" evidence="6">
    <location>
        <begin position="37"/>
        <end position="230"/>
    </location>
</feature>
<organism evidence="7">
    <name type="scientific">mine drainage metagenome</name>
    <dbReference type="NCBI Taxonomy" id="410659"/>
    <lineage>
        <taxon>unclassified sequences</taxon>
        <taxon>metagenomes</taxon>
        <taxon>ecological metagenomes</taxon>
    </lineage>
</organism>
<keyword evidence="2" id="KW-0472">Membrane</keyword>
<dbReference type="GO" id="GO:0051205">
    <property type="term" value="P:protein insertion into membrane"/>
    <property type="evidence" value="ECO:0007669"/>
    <property type="project" value="TreeGrafter"/>
</dbReference>
<dbReference type="InterPro" id="IPR017689">
    <property type="entry name" value="BamD"/>
</dbReference>
<dbReference type="EMBL" id="MLJW01000024">
    <property type="protein sequence ID" value="OIR09971.1"/>
    <property type="molecule type" value="Genomic_DNA"/>
</dbReference>
<dbReference type="InterPro" id="IPR011990">
    <property type="entry name" value="TPR-like_helical_dom_sf"/>
</dbReference>
<keyword evidence="5" id="KW-0449">Lipoprotein</keyword>
<dbReference type="PROSITE" id="PS51257">
    <property type="entry name" value="PROKAR_LIPOPROTEIN"/>
    <property type="match status" value="1"/>
</dbReference>
<keyword evidence="4" id="KW-0998">Cell outer membrane</keyword>
<protein>
    <submittedName>
        <fullName evidence="7">Outer membrane protein assembly factor BamD</fullName>
    </submittedName>
</protein>
<evidence type="ECO:0000259" key="6">
    <source>
        <dbReference type="Pfam" id="PF13525"/>
    </source>
</evidence>
<evidence type="ECO:0000256" key="1">
    <source>
        <dbReference type="ARBA" id="ARBA00022729"/>
    </source>
</evidence>
<dbReference type="PROSITE" id="PS50005">
    <property type="entry name" value="TPR"/>
    <property type="match status" value="1"/>
</dbReference>
<dbReference type="InterPro" id="IPR019734">
    <property type="entry name" value="TPR_rpt"/>
</dbReference>
<gene>
    <name evidence="7" type="primary">bamD_4</name>
    <name evidence="7" type="ORF">GALL_78930</name>
</gene>
<dbReference type="Pfam" id="PF13525">
    <property type="entry name" value="YfiO"/>
    <property type="match status" value="1"/>
</dbReference>
<dbReference type="CDD" id="cd15830">
    <property type="entry name" value="BamD"/>
    <property type="match status" value="1"/>
</dbReference>